<dbReference type="Proteomes" id="UP000436801">
    <property type="component" value="Unassembled WGS sequence"/>
</dbReference>
<reference evidence="3 6" key="2">
    <citation type="submission" date="2019-12" db="EMBL/GenBank/DDBJ databases">
        <authorList>
            <person name="Zheng J."/>
        </authorList>
    </citation>
    <scope>NUCLEOTIDE SEQUENCE [LARGE SCALE GENOMIC DNA]</scope>
    <source>
        <strain evidence="3 6">DSM 27347</strain>
    </source>
</reference>
<evidence type="ECO:0000313" key="3">
    <source>
        <dbReference type="EMBL" id="MWC44794.1"/>
    </source>
</evidence>
<dbReference type="RefSeq" id="WP_149683431.1">
    <property type="nucleotide sequence ID" value="NZ_FNBI01000010.1"/>
</dbReference>
<dbReference type="AlphaFoldDB" id="A0A1G7R4W6"/>
<dbReference type="EMBL" id="WSUT01000005">
    <property type="protein sequence ID" value="MWC44794.1"/>
    <property type="molecule type" value="Genomic_DNA"/>
</dbReference>
<accession>A0A1G7R4W6</accession>
<name>A0A1G7R4W6_9SPHN</name>
<feature type="signal peptide" evidence="2">
    <location>
        <begin position="1"/>
        <end position="23"/>
    </location>
</feature>
<proteinExistence type="predicted"/>
<evidence type="ECO:0000313" key="6">
    <source>
        <dbReference type="Proteomes" id="UP000436801"/>
    </source>
</evidence>
<dbReference type="OrthoDB" id="7420165at2"/>
<evidence type="ECO:0000256" key="2">
    <source>
        <dbReference type="SAM" id="SignalP"/>
    </source>
</evidence>
<organism evidence="4 5">
    <name type="scientific">Sphingomonas carotinifaciens</name>
    <dbReference type="NCBI Taxonomy" id="1166323"/>
    <lineage>
        <taxon>Bacteria</taxon>
        <taxon>Pseudomonadati</taxon>
        <taxon>Pseudomonadota</taxon>
        <taxon>Alphaproteobacteria</taxon>
        <taxon>Sphingomonadales</taxon>
        <taxon>Sphingomonadaceae</taxon>
        <taxon>Sphingomonas</taxon>
    </lineage>
</organism>
<dbReference type="Proteomes" id="UP000323502">
    <property type="component" value="Unassembled WGS sequence"/>
</dbReference>
<sequence length="415" mass="43183">MRLRAPVLLACCVAVMGPAAVLAQMEGQDRGVAPVANTGDYEVSGVSVDVAGKTAEAARLGGWRVAQRKAWVVLSRRLGGGGAMVSDGTLDSIVSGIVVENEQIGPTRYVAKLGVTFDRTRAASILGISAYADRSLPMLVVPMQISGGVSQVFEGRSPWQQAWARFRTGNSTIDYVRPAGTGPDALLLNAGQIGRPGRGWWRTIIDQYGASDILIPTVRLYRQWPGGPVIGVFQARHGPDDQLLGTFTLRVGSSAGLAQLLDTGVQRLDAMYQRALSSGALHPDASLSPPPAPEPVIDDDALGDEPIEGLDAAIAATTGAGIAVTVQFDTPSASAVANTESLVRSIPGVRQAATSSLALGGVSLMRVTYDGDPAALRTALESRGYQVIGSGTTLRIRRAAQIPTPAVPADNGITG</sequence>
<dbReference type="EMBL" id="FNBI01000010">
    <property type="protein sequence ID" value="SDG05822.1"/>
    <property type="molecule type" value="Genomic_DNA"/>
</dbReference>
<feature type="chain" id="PRO_5036019218" evidence="2">
    <location>
        <begin position="24"/>
        <end position="415"/>
    </location>
</feature>
<feature type="region of interest" description="Disordered" evidence="1">
    <location>
        <begin position="281"/>
        <end position="302"/>
    </location>
</feature>
<protein>
    <submittedName>
        <fullName evidence="3">Heavy-metal-associated domain-containing protein</fullName>
    </submittedName>
</protein>
<keyword evidence="2" id="KW-0732">Signal</keyword>
<keyword evidence="5" id="KW-1185">Reference proteome</keyword>
<gene>
    <name evidence="3" type="ORF">GQR91_14275</name>
    <name evidence="4" type="ORF">SAMN05216557_11052</name>
</gene>
<reference evidence="4 5" key="1">
    <citation type="submission" date="2016-10" db="EMBL/GenBank/DDBJ databases">
        <authorList>
            <person name="Varghese N."/>
            <person name="Submissions S."/>
        </authorList>
    </citation>
    <scope>NUCLEOTIDE SEQUENCE [LARGE SCALE GENOMIC DNA]</scope>
    <source>
        <strain evidence="4 5">S7-754</strain>
    </source>
</reference>
<evidence type="ECO:0000256" key="1">
    <source>
        <dbReference type="SAM" id="MobiDB-lite"/>
    </source>
</evidence>
<evidence type="ECO:0000313" key="5">
    <source>
        <dbReference type="Proteomes" id="UP000323502"/>
    </source>
</evidence>
<evidence type="ECO:0000313" key="4">
    <source>
        <dbReference type="EMBL" id="SDG05822.1"/>
    </source>
</evidence>